<dbReference type="Gene3D" id="1.10.1740.10">
    <property type="match status" value="1"/>
</dbReference>
<organism evidence="8 9">
    <name type="scientific">Sinomicrobium pectinilyticum</name>
    <dbReference type="NCBI Taxonomy" id="1084421"/>
    <lineage>
        <taxon>Bacteria</taxon>
        <taxon>Pseudomonadati</taxon>
        <taxon>Bacteroidota</taxon>
        <taxon>Flavobacteriia</taxon>
        <taxon>Flavobacteriales</taxon>
        <taxon>Flavobacteriaceae</taxon>
        <taxon>Sinomicrobium</taxon>
    </lineage>
</organism>
<dbReference type="PANTHER" id="PTHR43133">
    <property type="entry name" value="RNA POLYMERASE ECF-TYPE SIGMA FACTO"/>
    <property type="match status" value="1"/>
</dbReference>
<proteinExistence type="inferred from homology"/>
<dbReference type="CDD" id="cd06171">
    <property type="entry name" value="Sigma70_r4"/>
    <property type="match status" value="1"/>
</dbReference>
<evidence type="ECO:0000259" key="6">
    <source>
        <dbReference type="Pfam" id="PF04542"/>
    </source>
</evidence>
<evidence type="ECO:0000256" key="4">
    <source>
        <dbReference type="ARBA" id="ARBA00023163"/>
    </source>
</evidence>
<keyword evidence="5" id="KW-1133">Transmembrane helix</keyword>
<feature type="domain" description="RNA polymerase sigma-70 region 2" evidence="6">
    <location>
        <begin position="29"/>
        <end position="95"/>
    </location>
</feature>
<reference evidence="8 9" key="1">
    <citation type="submission" date="2018-10" db="EMBL/GenBank/DDBJ databases">
        <title>Sinomicrobium pectinilyticum sp. nov., a pectinase-producing bacterium isolated from alkaline and saline soil, and emended description of the genus Sinomicrobium.</title>
        <authorList>
            <person name="Cheng B."/>
            <person name="Li C."/>
            <person name="Lai Q."/>
            <person name="Du M."/>
            <person name="Shao Z."/>
            <person name="Xu P."/>
            <person name="Yang C."/>
        </authorList>
    </citation>
    <scope>NUCLEOTIDE SEQUENCE [LARGE SCALE GENOMIC DNA]</scope>
    <source>
        <strain evidence="8 9">5DNS001</strain>
    </source>
</reference>
<keyword evidence="9" id="KW-1185">Reference proteome</keyword>
<dbReference type="OrthoDB" id="9150024at2"/>
<dbReference type="GO" id="GO:0006352">
    <property type="term" value="P:DNA-templated transcription initiation"/>
    <property type="evidence" value="ECO:0007669"/>
    <property type="project" value="InterPro"/>
</dbReference>
<feature type="domain" description="RNA polymerase sigma factor 70 region 4 type 2" evidence="7">
    <location>
        <begin position="141"/>
        <end position="182"/>
    </location>
</feature>
<dbReference type="AlphaFoldDB" id="A0A3N0E5K2"/>
<dbReference type="SUPFAM" id="SSF88659">
    <property type="entry name" value="Sigma3 and sigma4 domains of RNA polymerase sigma factors"/>
    <property type="match status" value="1"/>
</dbReference>
<evidence type="ECO:0000256" key="3">
    <source>
        <dbReference type="ARBA" id="ARBA00023082"/>
    </source>
</evidence>
<dbReference type="InterPro" id="IPR013324">
    <property type="entry name" value="RNA_pol_sigma_r3/r4-like"/>
</dbReference>
<name>A0A3N0E5K2_SINP1</name>
<dbReference type="InterPro" id="IPR013249">
    <property type="entry name" value="RNA_pol_sigma70_r4_t2"/>
</dbReference>
<dbReference type="Gene3D" id="1.10.10.10">
    <property type="entry name" value="Winged helix-like DNA-binding domain superfamily/Winged helix DNA-binding domain"/>
    <property type="match status" value="1"/>
</dbReference>
<keyword evidence="4" id="KW-0804">Transcription</keyword>
<dbReference type="InterPro" id="IPR036388">
    <property type="entry name" value="WH-like_DNA-bd_sf"/>
</dbReference>
<feature type="transmembrane region" description="Helical" evidence="5">
    <location>
        <begin position="183"/>
        <end position="201"/>
    </location>
</feature>
<comment type="caution">
    <text evidence="8">The sequence shown here is derived from an EMBL/GenBank/DDBJ whole genome shotgun (WGS) entry which is preliminary data.</text>
</comment>
<dbReference type="InterPro" id="IPR007627">
    <property type="entry name" value="RNA_pol_sigma70_r2"/>
</dbReference>
<sequence length="202" mass="23504">MSVILETNRKTDDLWEELRKGSTVALGSLYDEYADVLFSYGMRMSGDREKVLDAIHDLFLDLYKYRKKLSPCSNVQSYLVRSLQRKINQQYKTEGKTVSVENTEQSIPAPLYVVNSTEEEYISRELHTEKVIRMESSFGLLTDRQRQALFLKFKEEKPYEEIAEIMNISIETSRTLIYRAVKVLRAHLLPCLLILSGLFFGK</sequence>
<evidence type="ECO:0000256" key="5">
    <source>
        <dbReference type="SAM" id="Phobius"/>
    </source>
</evidence>
<keyword evidence="2" id="KW-0805">Transcription regulation</keyword>
<dbReference type="SUPFAM" id="SSF88946">
    <property type="entry name" value="Sigma2 domain of RNA polymerase sigma factors"/>
    <property type="match status" value="1"/>
</dbReference>
<keyword evidence="3" id="KW-0731">Sigma factor</keyword>
<evidence type="ECO:0000259" key="7">
    <source>
        <dbReference type="Pfam" id="PF08281"/>
    </source>
</evidence>
<dbReference type="PANTHER" id="PTHR43133:SF46">
    <property type="entry name" value="RNA POLYMERASE SIGMA-70 FACTOR ECF SUBFAMILY"/>
    <property type="match status" value="1"/>
</dbReference>
<keyword evidence="5" id="KW-0812">Transmembrane</keyword>
<protein>
    <submittedName>
        <fullName evidence="8">Sigma-70 family RNA polymerase sigma factor</fullName>
    </submittedName>
</protein>
<dbReference type="Proteomes" id="UP000267469">
    <property type="component" value="Unassembled WGS sequence"/>
</dbReference>
<dbReference type="NCBIfam" id="TIGR02937">
    <property type="entry name" value="sigma70-ECF"/>
    <property type="match status" value="1"/>
</dbReference>
<gene>
    <name evidence="8" type="ORF">ED312_15575</name>
</gene>
<keyword evidence="5" id="KW-0472">Membrane</keyword>
<accession>A0A3N0E5K2</accession>
<dbReference type="Pfam" id="PF08281">
    <property type="entry name" value="Sigma70_r4_2"/>
    <property type="match status" value="1"/>
</dbReference>
<evidence type="ECO:0000256" key="2">
    <source>
        <dbReference type="ARBA" id="ARBA00023015"/>
    </source>
</evidence>
<dbReference type="InterPro" id="IPR013325">
    <property type="entry name" value="RNA_pol_sigma_r2"/>
</dbReference>
<dbReference type="EMBL" id="RJTM01000107">
    <property type="protein sequence ID" value="RNL83083.1"/>
    <property type="molecule type" value="Genomic_DNA"/>
</dbReference>
<dbReference type="GO" id="GO:0016987">
    <property type="term" value="F:sigma factor activity"/>
    <property type="evidence" value="ECO:0007669"/>
    <property type="project" value="UniProtKB-KW"/>
</dbReference>
<dbReference type="InterPro" id="IPR014284">
    <property type="entry name" value="RNA_pol_sigma-70_dom"/>
</dbReference>
<comment type="similarity">
    <text evidence="1">Belongs to the sigma-70 factor family. ECF subfamily.</text>
</comment>
<evidence type="ECO:0000313" key="8">
    <source>
        <dbReference type="EMBL" id="RNL83083.1"/>
    </source>
</evidence>
<dbReference type="InterPro" id="IPR039425">
    <property type="entry name" value="RNA_pol_sigma-70-like"/>
</dbReference>
<dbReference type="Pfam" id="PF04542">
    <property type="entry name" value="Sigma70_r2"/>
    <property type="match status" value="1"/>
</dbReference>
<evidence type="ECO:0000313" key="9">
    <source>
        <dbReference type="Proteomes" id="UP000267469"/>
    </source>
</evidence>
<dbReference type="GO" id="GO:0003677">
    <property type="term" value="F:DNA binding"/>
    <property type="evidence" value="ECO:0007669"/>
    <property type="project" value="InterPro"/>
</dbReference>
<evidence type="ECO:0000256" key="1">
    <source>
        <dbReference type="ARBA" id="ARBA00010641"/>
    </source>
</evidence>